<evidence type="ECO:0000313" key="1">
    <source>
        <dbReference type="EMBL" id="SDX29027.1"/>
    </source>
</evidence>
<gene>
    <name evidence="1" type="ORF">SAMN05421504_102925</name>
</gene>
<evidence type="ECO:0000313" key="2">
    <source>
        <dbReference type="Proteomes" id="UP000199515"/>
    </source>
</evidence>
<protein>
    <recommendedName>
        <fullName evidence="3">Nucleotidyl transferase AbiEii toxin, Type IV TA system</fullName>
    </recommendedName>
</protein>
<reference evidence="1 2" key="1">
    <citation type="submission" date="2016-10" db="EMBL/GenBank/DDBJ databases">
        <authorList>
            <person name="de Groot N.N."/>
        </authorList>
    </citation>
    <scope>NUCLEOTIDE SEQUENCE [LARGE SCALE GENOMIC DNA]</scope>
    <source>
        <strain evidence="1 2">CPCC 202699</strain>
    </source>
</reference>
<sequence>MSRRPEGIGAEHLTVVARRVLLDGLCALKAHLGAITVVGAQAVHLRTSHIELASGAYTSDGDLALDPERLVDEPLLEEALRLAGFELIAGNQPGLWSRPEIVDGIETRVELDLLVGSTLAAGGRGARLRPHDKMSARKVPGLETAVVDRSPLTITSLETGDDRSMTVHVAGPASLFVAKAHKLKDRFDDQATRPDRLSAKDAGDVYRLMAGTKPADVAANFGTLLADPRVGDVTATGLQYLRRQFGGTNTPGVRLAVEALAGTVPETRIRALVPAYIGVLPHV</sequence>
<dbReference type="AlphaFoldDB" id="A0A1H3AH25"/>
<proteinExistence type="predicted"/>
<dbReference type="OrthoDB" id="3515986at2"/>
<dbReference type="Proteomes" id="UP000199515">
    <property type="component" value="Unassembled WGS sequence"/>
</dbReference>
<name>A0A1H3AH25_9PSEU</name>
<dbReference type="EMBL" id="FNON01000002">
    <property type="protein sequence ID" value="SDX29027.1"/>
    <property type="molecule type" value="Genomic_DNA"/>
</dbReference>
<dbReference type="STRING" id="589385.SAMN05421504_102925"/>
<evidence type="ECO:0008006" key="3">
    <source>
        <dbReference type="Google" id="ProtNLM"/>
    </source>
</evidence>
<dbReference type="RefSeq" id="WP_091288749.1">
    <property type="nucleotide sequence ID" value="NZ_FNON01000002.1"/>
</dbReference>
<keyword evidence="2" id="KW-1185">Reference proteome</keyword>
<organism evidence="1 2">
    <name type="scientific">Amycolatopsis xylanica</name>
    <dbReference type="NCBI Taxonomy" id="589385"/>
    <lineage>
        <taxon>Bacteria</taxon>
        <taxon>Bacillati</taxon>
        <taxon>Actinomycetota</taxon>
        <taxon>Actinomycetes</taxon>
        <taxon>Pseudonocardiales</taxon>
        <taxon>Pseudonocardiaceae</taxon>
        <taxon>Amycolatopsis</taxon>
    </lineage>
</organism>
<accession>A0A1H3AH25</accession>